<gene>
    <name evidence="1" type="ORF">CPB83DRAFT_856661</name>
</gene>
<proteinExistence type="predicted"/>
<keyword evidence="2" id="KW-1185">Reference proteome</keyword>
<dbReference type="OrthoDB" id="2686745at2759"/>
<accession>A0A9P6JNX0</accession>
<comment type="caution">
    <text evidence="1">The sequence shown here is derived from an EMBL/GenBank/DDBJ whole genome shotgun (WGS) entry which is preliminary data.</text>
</comment>
<name>A0A9P6JNX0_9AGAR</name>
<feature type="non-terminal residue" evidence="1">
    <location>
        <position position="201"/>
    </location>
</feature>
<organism evidence="1 2">
    <name type="scientific">Crepidotus variabilis</name>
    <dbReference type="NCBI Taxonomy" id="179855"/>
    <lineage>
        <taxon>Eukaryota</taxon>
        <taxon>Fungi</taxon>
        <taxon>Dikarya</taxon>
        <taxon>Basidiomycota</taxon>
        <taxon>Agaricomycotina</taxon>
        <taxon>Agaricomycetes</taxon>
        <taxon>Agaricomycetidae</taxon>
        <taxon>Agaricales</taxon>
        <taxon>Agaricineae</taxon>
        <taxon>Crepidotaceae</taxon>
        <taxon>Crepidotus</taxon>
    </lineage>
</organism>
<dbReference type="AlphaFoldDB" id="A0A9P6JNX0"/>
<evidence type="ECO:0000313" key="2">
    <source>
        <dbReference type="Proteomes" id="UP000807306"/>
    </source>
</evidence>
<dbReference type="EMBL" id="MU157864">
    <property type="protein sequence ID" value="KAF9527060.1"/>
    <property type="molecule type" value="Genomic_DNA"/>
</dbReference>
<reference evidence="1" key="1">
    <citation type="submission" date="2020-11" db="EMBL/GenBank/DDBJ databases">
        <authorList>
            <consortium name="DOE Joint Genome Institute"/>
            <person name="Ahrendt S."/>
            <person name="Riley R."/>
            <person name="Andreopoulos W."/>
            <person name="Labutti K."/>
            <person name="Pangilinan J."/>
            <person name="Ruiz-Duenas F.J."/>
            <person name="Barrasa J.M."/>
            <person name="Sanchez-Garcia M."/>
            <person name="Camarero S."/>
            <person name="Miyauchi S."/>
            <person name="Serrano A."/>
            <person name="Linde D."/>
            <person name="Babiker R."/>
            <person name="Drula E."/>
            <person name="Ayuso-Fernandez I."/>
            <person name="Pacheco R."/>
            <person name="Padilla G."/>
            <person name="Ferreira P."/>
            <person name="Barriuso J."/>
            <person name="Kellner H."/>
            <person name="Castanera R."/>
            <person name="Alfaro M."/>
            <person name="Ramirez L."/>
            <person name="Pisabarro A.G."/>
            <person name="Kuo A."/>
            <person name="Tritt A."/>
            <person name="Lipzen A."/>
            <person name="He G."/>
            <person name="Yan M."/>
            <person name="Ng V."/>
            <person name="Cullen D."/>
            <person name="Martin F."/>
            <person name="Rosso M.-N."/>
            <person name="Henrissat B."/>
            <person name="Hibbett D."/>
            <person name="Martinez A.T."/>
            <person name="Grigoriev I.V."/>
        </authorList>
    </citation>
    <scope>NUCLEOTIDE SEQUENCE</scope>
    <source>
        <strain evidence="1">CBS 506.95</strain>
    </source>
</reference>
<protein>
    <submittedName>
        <fullName evidence="1">Uncharacterized protein</fullName>
    </submittedName>
</protein>
<dbReference type="Proteomes" id="UP000807306">
    <property type="component" value="Unassembled WGS sequence"/>
</dbReference>
<evidence type="ECO:0000313" key="1">
    <source>
        <dbReference type="EMBL" id="KAF9527060.1"/>
    </source>
</evidence>
<sequence>MQRFTIARHPPLISHRIEFQKIPTSKLAFPSARPQITHRVDFSEEKRNVTNSRDSDLAERDASAPLPFCTCADGPAKDHIQPAGVATLSEEDPDRNANSQEEIDELLDDLDYSSPAKIPKPAGEAGKPNCGGYNLEEELSGWTEKFFADVSKFVKIKANNLLDTGVSYSGQTLEAISMVWHQVRRRFSILDKYEGDWPTRD</sequence>